<name>A0A812L8L2_9DINO</name>
<feature type="compositionally biased region" description="Basic and acidic residues" evidence="1">
    <location>
        <begin position="858"/>
        <end position="889"/>
    </location>
</feature>
<organism evidence="2 3">
    <name type="scientific">Symbiodinium natans</name>
    <dbReference type="NCBI Taxonomy" id="878477"/>
    <lineage>
        <taxon>Eukaryota</taxon>
        <taxon>Sar</taxon>
        <taxon>Alveolata</taxon>
        <taxon>Dinophyceae</taxon>
        <taxon>Suessiales</taxon>
        <taxon>Symbiodiniaceae</taxon>
        <taxon>Symbiodinium</taxon>
    </lineage>
</organism>
<dbReference type="OrthoDB" id="447552at2759"/>
<proteinExistence type="predicted"/>
<feature type="region of interest" description="Disordered" evidence="1">
    <location>
        <begin position="223"/>
        <end position="253"/>
    </location>
</feature>
<feature type="compositionally biased region" description="Basic and acidic residues" evidence="1">
    <location>
        <begin position="821"/>
        <end position="832"/>
    </location>
</feature>
<feature type="region of interest" description="Disordered" evidence="1">
    <location>
        <begin position="688"/>
        <end position="919"/>
    </location>
</feature>
<accession>A0A812L8L2</accession>
<sequence length="1235" mass="137021">MAGLAKAMAAIQQMEAKATSNKKNFRLIADPCISVESLKRPLRNYLEFHKSSDMWSLVCPPPGGPLTFTWHTPPNGSWLSKCIGLLYDLLEVAPNSKLQSVKLLRALKSLVEDKTMSICTRKMTESDVLDRIDLSIRLLLSHLRQLKQNLSLKLKVLRMCTDDEKMKKINLTLDKLELPMELLVGDAKPLLEEGEADGEEENASPVRPCTTMVVYEPQPAFVSPVTSAPPPTSQPTSQPIAKPISTPSSSARVPWTLPQLPQIFAKINQGTGRQDHKKTSEDECVAKGKAKAKVLKPKACSPKAKAGSSKSCKSKAKAKTCKPKAKSSQPDIAKPGDSKTQTQASKPEASKTSKNELDILAAAMNLVPDVALAKKKAKNEKKQPKIEKKTDKKDAVTKKNVPKKEEPKKPKAEMTDAKMPKAKKLKKEGPEVAASDVPFPKLPVNYVFEATTYGECKVEFYKQKSYIRNYDAMGKKRSIISSCHPKHHTICEQLVPHVKEGKSLLELYQCRIDIAVRSCLERLGVNNCLDIQLVRDKYWVEGRKRSEHQEDAGYAIAQLDQVFLPEICSGKVLAASWAEDPKPKVSAEAGPGVPSAAPWINVPLPPPPVLPSWPAFPPPPPQLDEDAEDVVHFVPWFLHSENVFLSSGGPTDPYEIIPMEGEDESKEVEGEATKHLTCEIEKLRAAGLEEVQDDDEEPNDEAQQDDEAEKDKANEDGSQSEEEEEGEQALFELAKQARQQAEQTEQAKQEQAKQAATKLQLFEPAMPVPTDVEVEEVPPQPRKKPAAKAAKTDVDAEEDPQPQKKPAAKEPAAKTTAKPKKNAEAKMKDKVQPKQIAKAKAKNLVLKKPSAAPQSQKRTADDDKGKGTSEKSKNKGTSDKSKSTSDKKSKVISSWATPLFAEKEDAEEEGGEEEAAEVDEEIDVFNTDPETQTKKDRAKDFKFKQMYQNNQLPDWLAAKYRETLSMKVGRVEQQRKLVNMCLDRTKDQKLVVNLNKPMFKEMQETWTKIQSKKATKTLSKTLFCGKFNLTEDAFQAGLQAGEFYEVTDENGTCKYGWDTAEHSETKAKKAASVTETAGKISKEQQGLVAAVADKWSIGLFRKASRSPKATASSSSEKKVPLAIMDQQPQSLSSKDWEMAKQQLHMAQKAFEQIKNSAQKLLTGLTKEDKFYDQAATSEKVKIDHIHTWQELPDGSEITTLKYDEMMLEFGTKAEQLEEQFAAVKAQHSVVSARKA</sequence>
<reference evidence="2" key="1">
    <citation type="submission" date="2021-02" db="EMBL/GenBank/DDBJ databases">
        <authorList>
            <person name="Dougan E. K."/>
            <person name="Rhodes N."/>
            <person name="Thang M."/>
            <person name="Chan C."/>
        </authorList>
    </citation>
    <scope>NUCLEOTIDE SEQUENCE</scope>
</reference>
<protein>
    <submittedName>
        <fullName evidence="2">Uncharacterized protein</fullName>
    </submittedName>
</protein>
<evidence type="ECO:0000313" key="3">
    <source>
        <dbReference type="Proteomes" id="UP000604046"/>
    </source>
</evidence>
<dbReference type="AlphaFoldDB" id="A0A812L8L2"/>
<feature type="compositionally biased region" description="Low complexity" evidence="1">
    <location>
        <begin position="728"/>
        <end position="744"/>
    </location>
</feature>
<feature type="region of interest" description="Disordered" evidence="1">
    <location>
        <begin position="375"/>
        <end position="429"/>
    </location>
</feature>
<feature type="compositionally biased region" description="Basic and acidic residues" evidence="1">
    <location>
        <begin position="380"/>
        <end position="419"/>
    </location>
</feature>
<feature type="compositionally biased region" description="Low complexity" evidence="1">
    <location>
        <begin position="297"/>
        <end position="311"/>
    </location>
</feature>
<gene>
    <name evidence="2" type="ORF">SNAT2548_LOCUS10349</name>
</gene>
<feature type="compositionally biased region" description="Basic and acidic residues" evidence="1">
    <location>
        <begin position="273"/>
        <end position="286"/>
    </location>
</feature>
<evidence type="ECO:0000256" key="1">
    <source>
        <dbReference type="SAM" id="MobiDB-lite"/>
    </source>
</evidence>
<evidence type="ECO:0000313" key="2">
    <source>
        <dbReference type="EMBL" id="CAE7237643.1"/>
    </source>
</evidence>
<feature type="compositionally biased region" description="Basic residues" evidence="1">
    <location>
        <begin position="312"/>
        <end position="325"/>
    </location>
</feature>
<dbReference type="EMBL" id="CAJNDS010000857">
    <property type="protein sequence ID" value="CAE7237643.1"/>
    <property type="molecule type" value="Genomic_DNA"/>
</dbReference>
<comment type="caution">
    <text evidence="2">The sequence shown here is derived from an EMBL/GenBank/DDBJ whole genome shotgun (WGS) entry which is preliminary data.</text>
</comment>
<keyword evidence="3" id="KW-1185">Reference proteome</keyword>
<feature type="compositionally biased region" description="Low complexity" evidence="1">
    <location>
        <begin position="752"/>
        <end position="761"/>
    </location>
</feature>
<feature type="compositionally biased region" description="Acidic residues" evidence="1">
    <location>
        <begin position="718"/>
        <end position="727"/>
    </location>
</feature>
<feature type="compositionally biased region" description="Acidic residues" evidence="1">
    <location>
        <begin position="904"/>
        <end position="919"/>
    </location>
</feature>
<feature type="region of interest" description="Disordered" evidence="1">
    <location>
        <begin position="269"/>
        <end position="356"/>
    </location>
</feature>
<feature type="compositionally biased region" description="Acidic residues" evidence="1">
    <location>
        <begin position="690"/>
        <end position="708"/>
    </location>
</feature>
<dbReference type="Proteomes" id="UP000604046">
    <property type="component" value="Unassembled WGS sequence"/>
</dbReference>